<protein>
    <submittedName>
        <fullName evidence="1">Uncharacterized protein</fullName>
    </submittedName>
</protein>
<dbReference type="Proteomes" id="UP000019250">
    <property type="component" value="Unassembled WGS sequence"/>
</dbReference>
<name>W7DPY6_9PROT</name>
<evidence type="ECO:0000313" key="1">
    <source>
        <dbReference type="EMBL" id="EUK19427.1"/>
    </source>
</evidence>
<accession>W7DPY6</accession>
<comment type="caution">
    <text evidence="1">The sequence shown here is derived from an EMBL/GenBank/DDBJ whole genome shotgun (WGS) entry which is preliminary data.</text>
</comment>
<sequence length="64" mass="6926">MTRGVFTYANMPKTEKGGNLVGAGLDIRKTTGTLFWNASATHTLTTAGLPPERWIAMFSVGIRL</sequence>
<organism evidence="1 2">
    <name type="scientific">Commensalibacter papalotli</name>
    <name type="common">ex Servin-Garciduenas et al. 2014</name>
    <dbReference type="NCBI Taxonomy" id="1208583"/>
    <lineage>
        <taxon>Bacteria</taxon>
        <taxon>Pseudomonadati</taxon>
        <taxon>Pseudomonadota</taxon>
        <taxon>Alphaproteobacteria</taxon>
        <taxon>Acetobacterales</taxon>
        <taxon>Acetobacteraceae</taxon>
    </lineage>
</organism>
<gene>
    <name evidence="1" type="ORF">COMX_06735</name>
</gene>
<dbReference type="EMBL" id="ATSX01000001">
    <property type="protein sequence ID" value="EUK19427.1"/>
    <property type="molecule type" value="Genomic_DNA"/>
</dbReference>
<reference evidence="1 2" key="1">
    <citation type="journal article" date="2014" name="Genome Announc.">
        <title>Draft Genome Sequence of Commensalibacter papalotli MX01, a Symbiont Identified from the Guts of Overwintering Monarch Butterflies.</title>
        <authorList>
            <person name="Servin-Garciduenas L.E."/>
            <person name="Sanchez-Quinto A."/>
            <person name="Martinez-Romero E."/>
        </authorList>
    </citation>
    <scope>NUCLEOTIDE SEQUENCE [LARGE SCALE GENOMIC DNA]</scope>
    <source>
        <strain evidence="2">MX-MONARCH01</strain>
    </source>
</reference>
<dbReference type="AlphaFoldDB" id="W7DPY6"/>
<evidence type="ECO:0000313" key="2">
    <source>
        <dbReference type="Proteomes" id="UP000019250"/>
    </source>
</evidence>
<keyword evidence="2" id="KW-1185">Reference proteome</keyword>
<proteinExistence type="predicted"/>